<keyword evidence="1" id="KW-0732">Signal</keyword>
<dbReference type="Gene3D" id="2.60.40.680">
    <property type="match status" value="1"/>
</dbReference>
<keyword evidence="4" id="KW-1185">Reference proteome</keyword>
<dbReference type="RefSeq" id="WP_207691987.1">
    <property type="nucleotide sequence ID" value="NZ_CP061799.1"/>
</dbReference>
<dbReference type="GO" id="GO:0000272">
    <property type="term" value="P:polysaccharide catabolic process"/>
    <property type="evidence" value="ECO:0007669"/>
    <property type="project" value="InterPro"/>
</dbReference>
<dbReference type="GO" id="GO:0030246">
    <property type="term" value="F:carbohydrate binding"/>
    <property type="evidence" value="ECO:0007669"/>
    <property type="project" value="InterPro"/>
</dbReference>
<dbReference type="AlphaFoldDB" id="A0A975B842"/>
<feature type="chain" id="PRO_5037202580" evidence="1">
    <location>
        <begin position="25"/>
        <end position="169"/>
    </location>
</feature>
<accession>A0A975B842</accession>
<evidence type="ECO:0000259" key="2">
    <source>
        <dbReference type="Pfam" id="PF00963"/>
    </source>
</evidence>
<evidence type="ECO:0000313" key="3">
    <source>
        <dbReference type="EMBL" id="QTA80330.1"/>
    </source>
</evidence>
<reference evidence="3" key="1">
    <citation type="journal article" date="2021" name="Microb. Physiol.">
        <title>Proteogenomic Insights into the Physiology of Marine, Sulfate-Reducing, Filamentous Desulfonema limicola and Desulfonema magnum.</title>
        <authorList>
            <person name="Schnaars V."/>
            <person name="Wohlbrand L."/>
            <person name="Scheve S."/>
            <person name="Hinrichs C."/>
            <person name="Reinhardt R."/>
            <person name="Rabus R."/>
        </authorList>
    </citation>
    <scope>NUCLEOTIDE SEQUENCE</scope>
    <source>
        <strain evidence="3">5ac10</strain>
    </source>
</reference>
<dbReference type="Pfam" id="PF00963">
    <property type="entry name" value="Cohesin"/>
    <property type="match status" value="1"/>
</dbReference>
<dbReference type="InterPro" id="IPR002102">
    <property type="entry name" value="Cohesin_dom"/>
</dbReference>
<name>A0A975B842_9BACT</name>
<proteinExistence type="predicted"/>
<evidence type="ECO:0000256" key="1">
    <source>
        <dbReference type="SAM" id="SignalP"/>
    </source>
</evidence>
<dbReference type="EMBL" id="CP061799">
    <property type="protein sequence ID" value="QTA80330.1"/>
    <property type="molecule type" value="Genomic_DNA"/>
</dbReference>
<dbReference type="SUPFAM" id="SSF49384">
    <property type="entry name" value="Carbohydrate-binding domain"/>
    <property type="match status" value="1"/>
</dbReference>
<dbReference type="InterPro" id="IPR008965">
    <property type="entry name" value="CBM2/CBM3_carb-bd_dom_sf"/>
</dbReference>
<dbReference type="Proteomes" id="UP000663720">
    <property type="component" value="Chromosome"/>
</dbReference>
<sequence length="169" mass="18665">MNIVIKFFAVAVMFFSFIVSNAEATELSIPALEAAAGQTIEIPVIIDKIDNLAGVKLSMEYDPEILIFKKADKTKHTSSLMHIVNDKKPGFLIIVMAGAKGIKGEKFPVISMIFEVDKKINEKKTTQIILKDVQLMSDKLKDVQHTVSFPALTILPGKSEKMQTQEAAD</sequence>
<dbReference type="KEGG" id="dli:dnl_26290"/>
<dbReference type="CDD" id="cd08547">
    <property type="entry name" value="Type_II_cohesin"/>
    <property type="match status" value="1"/>
</dbReference>
<protein>
    <submittedName>
        <fullName evidence="3">Cohesin domain-containing protein</fullName>
    </submittedName>
</protein>
<organism evidence="3 4">
    <name type="scientific">Desulfonema limicola</name>
    <dbReference type="NCBI Taxonomy" id="45656"/>
    <lineage>
        <taxon>Bacteria</taxon>
        <taxon>Pseudomonadati</taxon>
        <taxon>Thermodesulfobacteriota</taxon>
        <taxon>Desulfobacteria</taxon>
        <taxon>Desulfobacterales</taxon>
        <taxon>Desulfococcaceae</taxon>
        <taxon>Desulfonema</taxon>
    </lineage>
</organism>
<feature type="domain" description="Cohesin" evidence="2">
    <location>
        <begin position="26"/>
        <end position="145"/>
    </location>
</feature>
<gene>
    <name evidence="3" type="ORF">dnl_26290</name>
</gene>
<feature type="signal peptide" evidence="1">
    <location>
        <begin position="1"/>
        <end position="24"/>
    </location>
</feature>
<evidence type="ECO:0000313" key="4">
    <source>
        <dbReference type="Proteomes" id="UP000663720"/>
    </source>
</evidence>